<reference evidence="1" key="1">
    <citation type="submission" date="2020-08" db="EMBL/GenBank/DDBJ databases">
        <title>Genome public.</title>
        <authorList>
            <person name="Liu C."/>
            <person name="Sun Q."/>
        </authorList>
    </citation>
    <scope>NUCLEOTIDE SEQUENCE</scope>
    <source>
        <strain evidence="1">BX7</strain>
    </source>
</reference>
<keyword evidence="2" id="KW-1185">Reference proteome</keyword>
<evidence type="ECO:0000313" key="1">
    <source>
        <dbReference type="EMBL" id="MBC8537231.1"/>
    </source>
</evidence>
<organism evidence="1 2">
    <name type="scientific">Feifania hominis</name>
    <dbReference type="NCBI Taxonomy" id="2763660"/>
    <lineage>
        <taxon>Bacteria</taxon>
        <taxon>Bacillati</taxon>
        <taxon>Bacillota</taxon>
        <taxon>Clostridia</taxon>
        <taxon>Eubacteriales</taxon>
        <taxon>Feifaniaceae</taxon>
        <taxon>Feifania</taxon>
    </lineage>
</organism>
<proteinExistence type="predicted"/>
<dbReference type="EMBL" id="JACRSP010000006">
    <property type="protein sequence ID" value="MBC8537231.1"/>
    <property type="molecule type" value="Genomic_DNA"/>
</dbReference>
<sequence length="286" mass="33447">MGSRPKEFPLLFEFCRHSDRLADGVLAAREEIVPGLDVYGLAEHFGFTDEPEENSLSLYQGRAWYLWQLCKLWEERDGMFALKFAMKQAIEQRERLIQKLCRALKDRYWAAYLEDTPYPWDGDWLHTLLERKRGLGADSEDAALLGAWPGQSVIDRLLELNMPQMVKPPEKRLLRYFHRYYSRTTSPGHWRIYLTIFFNGFEKDEDLIRFLKLLEKVPYATSIECQAEGWFGFWGKFRYLGVTLSLCQEPGIGIWFGIEDSGATEIESDITNMANELFLAMQEEEP</sequence>
<gene>
    <name evidence="1" type="ORF">H8695_11085</name>
</gene>
<dbReference type="AlphaFoldDB" id="A0A926HW18"/>
<dbReference type="Proteomes" id="UP000620366">
    <property type="component" value="Unassembled WGS sequence"/>
</dbReference>
<evidence type="ECO:0000313" key="2">
    <source>
        <dbReference type="Proteomes" id="UP000620366"/>
    </source>
</evidence>
<protein>
    <submittedName>
        <fullName evidence="1">Uncharacterized protein</fullName>
    </submittedName>
</protein>
<dbReference type="RefSeq" id="WP_249301707.1">
    <property type="nucleotide sequence ID" value="NZ_JACRSP010000006.1"/>
</dbReference>
<accession>A0A926HW18</accession>
<comment type="caution">
    <text evidence="1">The sequence shown here is derived from an EMBL/GenBank/DDBJ whole genome shotgun (WGS) entry which is preliminary data.</text>
</comment>
<name>A0A926HW18_9FIRM</name>